<dbReference type="Pfam" id="PF13620">
    <property type="entry name" value="CarboxypepD_reg"/>
    <property type="match status" value="1"/>
</dbReference>
<name>A0ABU5V4E2_9GAMM</name>
<dbReference type="SUPFAM" id="SSF49452">
    <property type="entry name" value="Starch-binding domain-like"/>
    <property type="match status" value="1"/>
</dbReference>
<reference evidence="11 12" key="1">
    <citation type="submission" date="2023-12" db="EMBL/GenBank/DDBJ databases">
        <title>Stenotrophomonas guangdongensis sp. nov., isolated from wilted pepper plants (Capsicum annuum).</title>
        <authorList>
            <person name="Qiu M."/>
            <person name="Li Y."/>
            <person name="Liu Q."/>
            <person name="Zhang X."/>
            <person name="Huang Y."/>
            <person name="Guo R."/>
            <person name="Hu M."/>
            <person name="Zhou J."/>
            <person name="Zhou X."/>
        </authorList>
    </citation>
    <scope>NUCLEOTIDE SEQUENCE [LARGE SCALE GENOMIC DNA]</scope>
    <source>
        <strain evidence="11 12">MH1</strain>
    </source>
</reference>
<evidence type="ECO:0000259" key="10">
    <source>
        <dbReference type="Pfam" id="PF25183"/>
    </source>
</evidence>
<keyword evidence="2 7" id="KW-0813">Transport</keyword>
<keyword evidence="6 7" id="KW-0998">Cell outer membrane</keyword>
<dbReference type="Proteomes" id="UP001301653">
    <property type="component" value="Unassembled WGS sequence"/>
</dbReference>
<dbReference type="InterPro" id="IPR057601">
    <property type="entry name" value="Oar-like_b-barrel"/>
</dbReference>
<dbReference type="Pfam" id="PF25183">
    <property type="entry name" value="OMP_b-brl_4"/>
    <property type="match status" value="2"/>
</dbReference>
<dbReference type="PANTHER" id="PTHR30069">
    <property type="entry name" value="TONB-DEPENDENT OUTER MEMBRANE RECEPTOR"/>
    <property type="match status" value="1"/>
</dbReference>
<dbReference type="SUPFAM" id="SSF56935">
    <property type="entry name" value="Porins"/>
    <property type="match status" value="1"/>
</dbReference>
<dbReference type="InterPro" id="IPR013784">
    <property type="entry name" value="Carb-bd-like_fold"/>
</dbReference>
<keyword evidence="3 7" id="KW-1134">Transmembrane beta strand</keyword>
<keyword evidence="4 7" id="KW-0812">Transmembrane</keyword>
<comment type="caution">
    <text evidence="11">The sequence shown here is derived from an EMBL/GenBank/DDBJ whole genome shotgun (WGS) entry which is preliminary data.</text>
</comment>
<keyword evidence="8" id="KW-0732">Signal</keyword>
<dbReference type="EMBL" id="JAYFUH010000225">
    <property type="protein sequence ID" value="MEA5668201.1"/>
    <property type="molecule type" value="Genomic_DNA"/>
</dbReference>
<dbReference type="InterPro" id="IPR037066">
    <property type="entry name" value="Plug_dom_sf"/>
</dbReference>
<keyword evidence="5 7" id="KW-0472">Membrane</keyword>
<evidence type="ECO:0000256" key="7">
    <source>
        <dbReference type="PROSITE-ProRule" id="PRU01360"/>
    </source>
</evidence>
<evidence type="ECO:0000259" key="9">
    <source>
        <dbReference type="Pfam" id="PF07715"/>
    </source>
</evidence>
<dbReference type="PROSITE" id="PS52016">
    <property type="entry name" value="TONB_DEPENDENT_REC_3"/>
    <property type="match status" value="1"/>
</dbReference>
<evidence type="ECO:0000256" key="3">
    <source>
        <dbReference type="ARBA" id="ARBA00022452"/>
    </source>
</evidence>
<feature type="domain" description="TonB-dependent transporter Oar-like beta-barrel" evidence="10">
    <location>
        <begin position="322"/>
        <end position="569"/>
    </location>
</feature>
<dbReference type="InterPro" id="IPR012910">
    <property type="entry name" value="Plug_dom"/>
</dbReference>
<evidence type="ECO:0000256" key="5">
    <source>
        <dbReference type="ARBA" id="ARBA00023136"/>
    </source>
</evidence>
<dbReference type="InterPro" id="IPR039426">
    <property type="entry name" value="TonB-dep_rcpt-like"/>
</dbReference>
<evidence type="ECO:0000256" key="6">
    <source>
        <dbReference type="ARBA" id="ARBA00023237"/>
    </source>
</evidence>
<comment type="subcellular location">
    <subcellularLocation>
        <location evidence="1 7">Cell outer membrane</location>
        <topology evidence="1 7">Multi-pass membrane protein</topology>
    </subcellularLocation>
</comment>
<comment type="similarity">
    <text evidence="7">Belongs to the TonB-dependent receptor family.</text>
</comment>
<evidence type="ECO:0000256" key="2">
    <source>
        <dbReference type="ARBA" id="ARBA00022448"/>
    </source>
</evidence>
<dbReference type="PANTHER" id="PTHR30069:SF46">
    <property type="entry name" value="OAR PROTEIN"/>
    <property type="match status" value="1"/>
</dbReference>
<feature type="domain" description="TonB-dependent transporter Oar-like beta-barrel" evidence="10">
    <location>
        <begin position="580"/>
        <end position="977"/>
    </location>
</feature>
<evidence type="ECO:0000256" key="1">
    <source>
        <dbReference type="ARBA" id="ARBA00004571"/>
    </source>
</evidence>
<feature type="chain" id="PRO_5045884887" evidence="8">
    <location>
        <begin position="29"/>
        <end position="1010"/>
    </location>
</feature>
<organism evidence="11 12">
    <name type="scientific">Stenotrophomonas capsici</name>
    <dbReference type="NCBI Taxonomy" id="3110230"/>
    <lineage>
        <taxon>Bacteria</taxon>
        <taxon>Pseudomonadati</taxon>
        <taxon>Pseudomonadota</taxon>
        <taxon>Gammaproteobacteria</taxon>
        <taxon>Lysobacterales</taxon>
        <taxon>Lysobacteraceae</taxon>
        <taxon>Stenotrophomonas</taxon>
    </lineage>
</organism>
<dbReference type="Gene3D" id="2.60.40.1120">
    <property type="entry name" value="Carboxypeptidase-like, regulatory domain"/>
    <property type="match status" value="1"/>
</dbReference>
<accession>A0ABU5V4E2</accession>
<feature type="signal peptide" evidence="8">
    <location>
        <begin position="1"/>
        <end position="28"/>
    </location>
</feature>
<gene>
    <name evidence="11" type="ORF">VA603_11700</name>
</gene>
<evidence type="ECO:0000256" key="4">
    <source>
        <dbReference type="ARBA" id="ARBA00022692"/>
    </source>
</evidence>
<dbReference type="RefSeq" id="WP_323438952.1">
    <property type="nucleotide sequence ID" value="NZ_JAYFUH010000225.1"/>
</dbReference>
<evidence type="ECO:0000313" key="11">
    <source>
        <dbReference type="EMBL" id="MEA5668201.1"/>
    </source>
</evidence>
<sequence>MNSKMLKRAALTVALGACLGALAPSVMAQSATGAIAGRASSGDQITIVNKATGLTRTVTVGADGSYRLSQLPVGDYSLQVKRDGQTDKEPVAVNVALGGTTTVNLGGGGASGAVTLDSVQVLGTQIVNRVDVYSTESSFNINREELARMPVEQSMDSVALLAPGVVGGNSSFGGISFGGSSVAENAIFVNGLNVTDIYDRQGYSAPPFAFFKEFQVKTGGYSVEFGRSTGGVINAVTRSGSNTFEGGAQVTFEPSAWKSAGRDHYHPGSSTDGHFASRDSSSFTKTNVWGSGPIVKDKLFLFAMYENRNTYSRFSSGQTAYNTGKANDGFWGSKLDWNITDNHTLELLAFSDDGETRGTKYKYNWDSARVGDVTGTSTNEGGGTNWSGTYTGHFGQNFTAKAMIGRNERKANARSGGDDVCDFITSNTSGQNSYAPYLNQMPNKTLGCSPSREVVEMTNTRDAARLDFEWSLGNHLIRFGADREKLTTEQMSRYSGSGTMYTAYVPTPGSEVFGGAGVYIPPNVTQMLMARRNVSGGKFDTVANAFYIEDQWNVTPNLLLTLGVRSDSFNNKVADGSSFIKQDNLIAPRGGFSWDIKGDGSTKLFGNAGRYYLPVSNNINVNFAGGLTDEYRYYALDGWTEHVNPITGTKYMLPIVGQQIGPADTSMNTGSGDLRQSVSRDIDAVFQDEFILGFQAMINQAWSWGINGTYRKMDRAVDDIRINHTPCGPVGRSLWVVGNGGGNVTIWGDPSIGCASEGWITIDTSKDGYIKGGSGEVTGYKKPKRRYKGVELQIDRAWDDKWMFNASYLWSKSEGNLEGPTNSDTNFGSTGMVQYYDHPAVNERYGVLFNDFRHQFKVRAGYQINEQWSVGSTLQVQSGGPITAFGVTWPGDSLAAGGFASEGSGGGSGWLCVAKCDKPWNERVLEPTARGAFGRLPWTWNMGANVTWRLPVETVDLTARLSVYNVFNNQTVINVHQRYEANPGVKRDTFATGTRWQSPRYTQLVVTWNF</sequence>
<evidence type="ECO:0000313" key="12">
    <source>
        <dbReference type="Proteomes" id="UP001301653"/>
    </source>
</evidence>
<dbReference type="Gene3D" id="2.40.170.20">
    <property type="entry name" value="TonB-dependent receptor, beta-barrel domain"/>
    <property type="match status" value="1"/>
</dbReference>
<protein>
    <submittedName>
        <fullName evidence="11">TonB-dependent receptor</fullName>
    </submittedName>
</protein>
<dbReference type="Gene3D" id="2.170.130.10">
    <property type="entry name" value="TonB-dependent receptor, plug domain"/>
    <property type="match status" value="1"/>
</dbReference>
<dbReference type="Pfam" id="PF07715">
    <property type="entry name" value="Plug"/>
    <property type="match status" value="1"/>
</dbReference>
<keyword evidence="12" id="KW-1185">Reference proteome</keyword>
<evidence type="ECO:0000256" key="8">
    <source>
        <dbReference type="SAM" id="SignalP"/>
    </source>
</evidence>
<keyword evidence="11" id="KW-0675">Receptor</keyword>
<proteinExistence type="inferred from homology"/>
<dbReference type="InterPro" id="IPR036942">
    <property type="entry name" value="Beta-barrel_TonB_sf"/>
</dbReference>
<feature type="domain" description="TonB-dependent receptor plug" evidence="9">
    <location>
        <begin position="137"/>
        <end position="232"/>
    </location>
</feature>